<dbReference type="Pfam" id="PF13247">
    <property type="entry name" value="Fer4_11"/>
    <property type="match status" value="1"/>
</dbReference>
<keyword evidence="3" id="KW-0408">Iron</keyword>
<dbReference type="PANTHER" id="PTHR43177:SF3">
    <property type="entry name" value="PROTEIN NRFC HOMOLOG"/>
    <property type="match status" value="1"/>
</dbReference>
<dbReference type="RefSeq" id="WP_244387548.1">
    <property type="nucleotide sequence ID" value="NZ_AP025564.1"/>
</dbReference>
<protein>
    <submittedName>
        <fullName evidence="6">Oxidoreductase</fullName>
    </submittedName>
</protein>
<name>A0ABN6MB18_9ACTN</name>
<dbReference type="SUPFAM" id="SSF49478">
    <property type="entry name" value="Cna protein B-type domain"/>
    <property type="match status" value="1"/>
</dbReference>
<accession>A0ABN6MB18</accession>
<evidence type="ECO:0000256" key="3">
    <source>
        <dbReference type="ARBA" id="ARBA00023004"/>
    </source>
</evidence>
<evidence type="ECO:0000256" key="1">
    <source>
        <dbReference type="ARBA" id="ARBA00022485"/>
    </source>
</evidence>
<evidence type="ECO:0000256" key="2">
    <source>
        <dbReference type="ARBA" id="ARBA00022723"/>
    </source>
</evidence>
<dbReference type="PROSITE" id="PS51379">
    <property type="entry name" value="4FE4S_FER_2"/>
    <property type="match status" value="1"/>
</dbReference>
<dbReference type="Gene3D" id="2.60.40.10">
    <property type="entry name" value="Immunoglobulins"/>
    <property type="match status" value="1"/>
</dbReference>
<evidence type="ECO:0000256" key="4">
    <source>
        <dbReference type="ARBA" id="ARBA00023014"/>
    </source>
</evidence>
<dbReference type="InterPro" id="IPR017896">
    <property type="entry name" value="4Fe4S_Fe-S-bd"/>
</dbReference>
<feature type="domain" description="4Fe-4S ferredoxin-type" evidence="5">
    <location>
        <begin position="2"/>
        <end position="31"/>
    </location>
</feature>
<evidence type="ECO:0000313" key="6">
    <source>
        <dbReference type="EMBL" id="BDE94764.1"/>
    </source>
</evidence>
<dbReference type="EMBL" id="AP025564">
    <property type="protein sequence ID" value="BDE94764.1"/>
    <property type="molecule type" value="Genomic_DNA"/>
</dbReference>
<dbReference type="InterPro" id="IPR013783">
    <property type="entry name" value="Ig-like_fold"/>
</dbReference>
<dbReference type="SUPFAM" id="SSF54862">
    <property type="entry name" value="4Fe-4S ferredoxins"/>
    <property type="match status" value="1"/>
</dbReference>
<sequence length="271" mass="30187">MKVFVIDEQKCNGCHNCQIACKDEHCGNDWSPISLPQPLTGQFWVKVDEKTVGQTPKVRVDYHVTRCNHCENAPCMAAGENGAVYRREDGLVIIDPVAAKGQKAIVDACPYGVVFWNEELEVAQKCTGCAHLLDAGEKPHCVDVCTTGALRFGEYEEFAEELEGENVEVMKPELGTKPHVYYLNRPKLFYAGDVYDPDLDECLENAKVTLVRESDGAVFEQVTDIYGDFWFDGQVAGSHELRIECKGYEAVVKKFDADECLNLGSFPMSKA</sequence>
<gene>
    <name evidence="6" type="ORF">CE91St30_00970</name>
</gene>
<dbReference type="InterPro" id="IPR050954">
    <property type="entry name" value="ET_IronSulfur_Cluster-Binding"/>
</dbReference>
<dbReference type="PANTHER" id="PTHR43177">
    <property type="entry name" value="PROTEIN NRFC"/>
    <property type="match status" value="1"/>
</dbReference>
<dbReference type="Pfam" id="PF13620">
    <property type="entry name" value="CarboxypepD_reg"/>
    <property type="match status" value="1"/>
</dbReference>
<keyword evidence="4" id="KW-0411">Iron-sulfur</keyword>
<evidence type="ECO:0000313" key="7">
    <source>
        <dbReference type="Proteomes" id="UP001320544"/>
    </source>
</evidence>
<keyword evidence="2" id="KW-0479">Metal-binding</keyword>
<evidence type="ECO:0000259" key="5">
    <source>
        <dbReference type="PROSITE" id="PS51379"/>
    </source>
</evidence>
<reference evidence="6 7" key="1">
    <citation type="submission" date="2022-01" db="EMBL/GenBank/DDBJ databases">
        <title>Novel bile acid biosynthetic pathways are enriched in the microbiome of centenarians.</title>
        <authorList>
            <person name="Sato Y."/>
            <person name="Atarashi K."/>
            <person name="Plichta R.D."/>
            <person name="Arai Y."/>
            <person name="Sasajima S."/>
            <person name="Kearney M.S."/>
            <person name="Suda W."/>
            <person name="Takeshita K."/>
            <person name="Sasaki T."/>
            <person name="Okamoto S."/>
            <person name="Skelly N.A."/>
            <person name="Okamura Y."/>
            <person name="Vlamakis H."/>
            <person name="Li Y."/>
            <person name="Tanoue T."/>
            <person name="Takei H."/>
            <person name="Nittono H."/>
            <person name="Narushima S."/>
            <person name="Irie J."/>
            <person name="Itoh H."/>
            <person name="Moriya K."/>
            <person name="Sugiura Y."/>
            <person name="Suematsu M."/>
            <person name="Moritoki N."/>
            <person name="Shibata S."/>
            <person name="Littman R.D."/>
            <person name="Fischbach A.M."/>
            <person name="Uwamino Y."/>
            <person name="Inoue T."/>
            <person name="Honda A."/>
            <person name="Hattori M."/>
            <person name="Murai T."/>
            <person name="Xavier J.R."/>
            <person name="Hirose N."/>
            <person name="Honda K."/>
        </authorList>
    </citation>
    <scope>NUCLEOTIDE SEQUENCE [LARGE SCALE GENOMIC DNA]</scope>
    <source>
        <strain evidence="6 7">CE91-St30</strain>
    </source>
</reference>
<keyword evidence="7" id="KW-1185">Reference proteome</keyword>
<keyword evidence="1" id="KW-0004">4Fe-4S</keyword>
<dbReference type="Proteomes" id="UP001320544">
    <property type="component" value="Chromosome"/>
</dbReference>
<organism evidence="6 7">
    <name type="scientific">Raoultibacter timonensis</name>
    <dbReference type="NCBI Taxonomy" id="1907662"/>
    <lineage>
        <taxon>Bacteria</taxon>
        <taxon>Bacillati</taxon>
        <taxon>Actinomycetota</taxon>
        <taxon>Coriobacteriia</taxon>
        <taxon>Eggerthellales</taxon>
        <taxon>Eggerthellaceae</taxon>
        <taxon>Raoultibacter</taxon>
    </lineage>
</organism>
<dbReference type="Gene3D" id="3.30.70.20">
    <property type="match status" value="2"/>
</dbReference>
<proteinExistence type="predicted"/>